<evidence type="ECO:0000256" key="6">
    <source>
        <dbReference type="ARBA" id="ARBA00023001"/>
    </source>
</evidence>
<comment type="subcellular location">
    <subcellularLocation>
        <location evidence="2">Secreted</location>
    </subcellularLocation>
</comment>
<keyword evidence="7" id="KW-0560">Oxidoreductase</keyword>
<dbReference type="GO" id="GO:0005576">
    <property type="term" value="C:extracellular region"/>
    <property type="evidence" value="ECO:0007669"/>
    <property type="project" value="UniProtKB-SubCell"/>
</dbReference>
<comment type="caution">
    <text evidence="17">The sequence shown here is derived from an EMBL/GenBank/DDBJ whole genome shotgun (WGS) entry which is preliminary data.</text>
</comment>
<proteinExistence type="inferred from homology"/>
<dbReference type="GO" id="GO:0046872">
    <property type="term" value="F:metal ion binding"/>
    <property type="evidence" value="ECO:0007669"/>
    <property type="project" value="UniProtKB-KW"/>
</dbReference>
<keyword evidence="11" id="KW-0119">Carbohydrate metabolism</keyword>
<comment type="catalytic activity">
    <reaction evidence="14">
        <text>[(1-&gt;4)-beta-D-glucosyl]n+m + reduced acceptor + O2 = 4-dehydro-beta-D-glucosyl-[(1-&gt;4)-beta-D-glucosyl]n-1 + [(1-&gt;4)-beta-D-glucosyl]m + acceptor + H2O.</text>
        <dbReference type="EC" id="1.14.99.56"/>
    </reaction>
</comment>
<dbReference type="InterPro" id="IPR049892">
    <property type="entry name" value="AA9"/>
</dbReference>
<gene>
    <name evidence="17" type="ORF">LshimejAT787_0201180</name>
</gene>
<dbReference type="Proteomes" id="UP001063166">
    <property type="component" value="Unassembled WGS sequence"/>
</dbReference>
<dbReference type="PANTHER" id="PTHR33353:SF10">
    <property type="entry name" value="ENDO-BETA-1,4-GLUCANASE D"/>
    <property type="match status" value="1"/>
</dbReference>
<evidence type="ECO:0000256" key="2">
    <source>
        <dbReference type="ARBA" id="ARBA00004613"/>
    </source>
</evidence>
<evidence type="ECO:0000256" key="5">
    <source>
        <dbReference type="ARBA" id="ARBA00022729"/>
    </source>
</evidence>
<dbReference type="EC" id="1.14.99.56" evidence="15"/>
<protein>
    <recommendedName>
        <fullName evidence="15">lytic cellulose monooxygenase (C4-dehydrogenating)</fullName>
        <ecNumber evidence="15">1.14.99.56</ecNumber>
    </recommendedName>
</protein>
<keyword evidence="17" id="KW-0378">Hydrolase</keyword>
<keyword evidence="6" id="KW-0136">Cellulose degradation</keyword>
<evidence type="ECO:0000256" key="8">
    <source>
        <dbReference type="ARBA" id="ARBA00023008"/>
    </source>
</evidence>
<keyword evidence="9" id="KW-0503">Monooxygenase</keyword>
<evidence type="ECO:0000256" key="11">
    <source>
        <dbReference type="ARBA" id="ARBA00023277"/>
    </source>
</evidence>
<dbReference type="InterPro" id="IPR005103">
    <property type="entry name" value="AA9_LPMO"/>
</dbReference>
<evidence type="ECO:0000256" key="9">
    <source>
        <dbReference type="ARBA" id="ARBA00023033"/>
    </source>
</evidence>
<dbReference type="PANTHER" id="PTHR33353">
    <property type="entry name" value="PUTATIVE (AFU_ORTHOLOGUE AFUA_1G12560)-RELATED"/>
    <property type="match status" value="1"/>
</dbReference>
<evidence type="ECO:0000256" key="15">
    <source>
        <dbReference type="ARBA" id="ARBA00047174"/>
    </source>
</evidence>
<keyword evidence="5" id="KW-0732">Signal</keyword>
<accession>A0A9P3UIL1</accession>
<evidence type="ECO:0000313" key="18">
    <source>
        <dbReference type="Proteomes" id="UP001063166"/>
    </source>
</evidence>
<dbReference type="Gene3D" id="2.70.50.70">
    <property type="match status" value="1"/>
</dbReference>
<keyword evidence="18" id="KW-1185">Reference proteome</keyword>
<evidence type="ECO:0000256" key="1">
    <source>
        <dbReference type="ARBA" id="ARBA00001973"/>
    </source>
</evidence>
<evidence type="ECO:0000256" key="10">
    <source>
        <dbReference type="ARBA" id="ARBA00023157"/>
    </source>
</evidence>
<dbReference type="GO" id="GO:0016787">
    <property type="term" value="F:hydrolase activity"/>
    <property type="evidence" value="ECO:0007669"/>
    <property type="project" value="UniProtKB-KW"/>
</dbReference>
<evidence type="ECO:0000256" key="7">
    <source>
        <dbReference type="ARBA" id="ARBA00023002"/>
    </source>
</evidence>
<dbReference type="GO" id="GO:0030245">
    <property type="term" value="P:cellulose catabolic process"/>
    <property type="evidence" value="ECO:0007669"/>
    <property type="project" value="UniProtKB-KW"/>
</dbReference>
<dbReference type="Pfam" id="PF03443">
    <property type="entry name" value="AA9"/>
    <property type="match status" value="1"/>
</dbReference>
<evidence type="ECO:0000256" key="14">
    <source>
        <dbReference type="ARBA" id="ARBA00045077"/>
    </source>
</evidence>
<sequence>MKEKWATGLKGLVGGTWSAVGHGFVQQIKVGSEYVNTWNPYKDPQQHVTRISRVFPDNGPIPDGDFTGVYPCHGPDITCNRGGNIPVKMTTKIPAGTTIQFLWTDWQSDHPGPIMTYIAECPKGCSTFKVYRQCLVQVKIQEDVNSTWPATIPATLRPGEYLLRHEILGLQRATEVGRAQFYPACHQITVTGSGTKALPAGIALPGNYTLDDPGILLQYRDISATNPYTPLGGRVWRG</sequence>
<organism evidence="17 18">
    <name type="scientific">Lyophyllum shimeji</name>
    <name type="common">Hon-shimeji</name>
    <name type="synonym">Tricholoma shimeji</name>
    <dbReference type="NCBI Taxonomy" id="47721"/>
    <lineage>
        <taxon>Eukaryota</taxon>
        <taxon>Fungi</taxon>
        <taxon>Dikarya</taxon>
        <taxon>Basidiomycota</taxon>
        <taxon>Agaricomycotina</taxon>
        <taxon>Agaricomycetes</taxon>
        <taxon>Agaricomycetidae</taxon>
        <taxon>Agaricales</taxon>
        <taxon>Tricholomatineae</taxon>
        <taxon>Lyophyllaceae</taxon>
        <taxon>Lyophyllum</taxon>
    </lineage>
</organism>
<keyword evidence="4" id="KW-0479">Metal-binding</keyword>
<comment type="cofactor">
    <cofactor evidence="1">
        <name>Cu(2+)</name>
        <dbReference type="ChEBI" id="CHEBI:29036"/>
    </cofactor>
</comment>
<evidence type="ECO:0000256" key="13">
    <source>
        <dbReference type="ARBA" id="ARBA00044502"/>
    </source>
</evidence>
<dbReference type="EMBL" id="BRPK01000002">
    <property type="protein sequence ID" value="GLB34553.1"/>
    <property type="molecule type" value="Genomic_DNA"/>
</dbReference>
<evidence type="ECO:0000256" key="3">
    <source>
        <dbReference type="ARBA" id="ARBA00022525"/>
    </source>
</evidence>
<evidence type="ECO:0000256" key="12">
    <source>
        <dbReference type="ARBA" id="ARBA00023326"/>
    </source>
</evidence>
<keyword evidence="12" id="KW-0624">Polysaccharide degradation</keyword>
<evidence type="ECO:0000256" key="4">
    <source>
        <dbReference type="ARBA" id="ARBA00022723"/>
    </source>
</evidence>
<dbReference type="AlphaFoldDB" id="A0A9P3UIL1"/>
<reference evidence="17" key="1">
    <citation type="submission" date="2022-07" db="EMBL/GenBank/DDBJ databases">
        <title>The genome of Lyophyllum shimeji provides insight into the initial evolution of ectomycorrhizal fungal genome.</title>
        <authorList>
            <person name="Kobayashi Y."/>
            <person name="Shibata T."/>
            <person name="Hirakawa H."/>
            <person name="Shigenobu S."/>
            <person name="Nishiyama T."/>
            <person name="Yamada A."/>
            <person name="Hasebe M."/>
            <person name="Kawaguchi M."/>
        </authorList>
    </citation>
    <scope>NUCLEOTIDE SEQUENCE</scope>
    <source>
        <strain evidence="17">AT787</strain>
    </source>
</reference>
<dbReference type="GO" id="GO:0004497">
    <property type="term" value="F:monooxygenase activity"/>
    <property type="evidence" value="ECO:0007669"/>
    <property type="project" value="UniProtKB-KW"/>
</dbReference>
<evidence type="ECO:0000259" key="16">
    <source>
        <dbReference type="Pfam" id="PF03443"/>
    </source>
</evidence>
<comment type="similarity">
    <text evidence="13">Belongs to the polysaccharide monooxygenase AA9 family.</text>
</comment>
<keyword evidence="3" id="KW-0964">Secreted</keyword>
<evidence type="ECO:0000313" key="17">
    <source>
        <dbReference type="EMBL" id="GLB34553.1"/>
    </source>
</evidence>
<keyword evidence="10" id="KW-1015">Disulfide bond</keyword>
<dbReference type="OrthoDB" id="4849160at2759"/>
<feature type="domain" description="Auxiliary Activity family 9 catalytic" evidence="16">
    <location>
        <begin position="22"/>
        <end position="221"/>
    </location>
</feature>
<keyword evidence="8" id="KW-0186">Copper</keyword>
<name>A0A9P3UIL1_LYOSH</name>
<dbReference type="CDD" id="cd21175">
    <property type="entry name" value="LPMO_AA9"/>
    <property type="match status" value="1"/>
</dbReference>